<dbReference type="InterPro" id="IPR005338">
    <property type="entry name" value="Anhydro_N_Ac-Mur_kinase"/>
</dbReference>
<comment type="pathway">
    <text evidence="1">Cell wall biogenesis; peptidoglycan recycling.</text>
</comment>
<comment type="similarity">
    <text evidence="1">Belongs to the anhydro-N-acetylmuramic acid kinase family.</text>
</comment>
<feature type="binding site" evidence="1">
    <location>
        <begin position="3"/>
        <end position="10"/>
    </location>
    <ligand>
        <name>ATP</name>
        <dbReference type="ChEBI" id="CHEBI:30616"/>
    </ligand>
</feature>
<dbReference type="EMBL" id="BSSV01000009">
    <property type="protein sequence ID" value="GLX87137.1"/>
    <property type="molecule type" value="Genomic_DNA"/>
</dbReference>
<keyword evidence="1" id="KW-0067">ATP-binding</keyword>
<comment type="catalytic activity">
    <reaction evidence="1">
        <text>1,6-anhydro-N-acetyl-beta-muramate + ATP + H2O = N-acetyl-D-muramate 6-phosphate + ADP + H(+)</text>
        <dbReference type="Rhea" id="RHEA:24952"/>
        <dbReference type="ChEBI" id="CHEBI:15377"/>
        <dbReference type="ChEBI" id="CHEBI:15378"/>
        <dbReference type="ChEBI" id="CHEBI:30616"/>
        <dbReference type="ChEBI" id="CHEBI:58690"/>
        <dbReference type="ChEBI" id="CHEBI:58722"/>
        <dbReference type="ChEBI" id="CHEBI:456216"/>
        <dbReference type="EC" id="2.7.1.170"/>
    </reaction>
</comment>
<keyword evidence="1" id="KW-0808">Transferase</keyword>
<evidence type="ECO:0000256" key="1">
    <source>
        <dbReference type="HAMAP-Rule" id="MF_01270"/>
    </source>
</evidence>
<dbReference type="PANTHER" id="PTHR30605">
    <property type="entry name" value="ANHYDRO-N-ACETYLMURAMIC ACID KINASE"/>
    <property type="match status" value="1"/>
</dbReference>
<sequence>MSGTSADGIDLALVYFDHEKPALKASFYQEYPTEIHQKITALYQTSDDEIELMGSLDIELAQHFASAVNEFINQQSLKASDIIAIGNHGQTIRHRPPNGYQQHAFTLQIGCNETLAALTGIRVIGQFRRKDIAHGGQGAPLVPAFHKALLSDDEPLFVVNIGGIANITYLPNDTEQAVVGFDTGPGNALLDIWYQANNPNDRYDEGGKWSSTGTVIQPLLNHLREDKYFKLPPPKSTGREYFHAQWLNDNLSAFEQSKSLLPQDIQATLCALTAGSISEQIRLLSTTGKVFLCGGGAHNKHLLNLIKQQLNDHSVASLNALNIDGDALEAMAFAWFAYAFDKKIKGNIPSVTGASKALVLGNEYLA</sequence>
<dbReference type="SUPFAM" id="SSF53067">
    <property type="entry name" value="Actin-like ATPase domain"/>
    <property type="match status" value="1"/>
</dbReference>
<name>A0ABQ6HJK6_9GAMM</name>
<comment type="caution">
    <text evidence="2">The sequence shown here is derived from an EMBL/GenBank/DDBJ whole genome shotgun (WGS) entry which is preliminary data.</text>
</comment>
<dbReference type="EC" id="2.7.1.170" evidence="1"/>
<dbReference type="Pfam" id="PF03702">
    <property type="entry name" value="AnmK"/>
    <property type="match status" value="1"/>
</dbReference>
<accession>A0ABQ6HJK6</accession>
<protein>
    <recommendedName>
        <fullName evidence="1">Anhydro-N-acetylmuramic acid kinase</fullName>
        <ecNumber evidence="1">2.7.1.170</ecNumber>
    </recommendedName>
    <alternativeName>
        <fullName evidence="1">AnhMurNAc kinase</fullName>
    </alternativeName>
</protein>
<reference evidence="2 3" key="1">
    <citation type="submission" date="2023-03" db="EMBL/GenBank/DDBJ databases">
        <title>Thalassotalea loyana LMG 22536T draft genome sequence.</title>
        <authorList>
            <person name="Sawabe T."/>
        </authorList>
    </citation>
    <scope>NUCLEOTIDE SEQUENCE [LARGE SCALE GENOMIC DNA]</scope>
    <source>
        <strain evidence="2 3">LMG 22536</strain>
    </source>
</reference>
<dbReference type="NCBIfam" id="NF007139">
    <property type="entry name" value="PRK09585.1-3"/>
    <property type="match status" value="1"/>
</dbReference>
<dbReference type="Gene3D" id="3.30.420.40">
    <property type="match status" value="2"/>
</dbReference>
<gene>
    <name evidence="1 2" type="primary">anmK</name>
    <name evidence="2" type="ORF">tloyanaT_33900</name>
</gene>
<dbReference type="HAMAP" id="MF_01270">
    <property type="entry name" value="AnhMurNAc_kinase"/>
    <property type="match status" value="1"/>
</dbReference>
<dbReference type="Proteomes" id="UP001157134">
    <property type="component" value="Unassembled WGS sequence"/>
</dbReference>
<dbReference type="CDD" id="cd24050">
    <property type="entry name" value="ASKHA_NBD_ANMK"/>
    <property type="match status" value="1"/>
</dbReference>
<evidence type="ECO:0000313" key="2">
    <source>
        <dbReference type="EMBL" id="GLX87137.1"/>
    </source>
</evidence>
<dbReference type="InterPro" id="IPR043129">
    <property type="entry name" value="ATPase_NBD"/>
</dbReference>
<keyword evidence="1" id="KW-0547">Nucleotide-binding</keyword>
<comment type="pathway">
    <text evidence="1">Amino-sugar metabolism; 1,6-anhydro-N-acetylmuramate degradation.</text>
</comment>
<organism evidence="2 3">
    <name type="scientific">Thalassotalea loyana</name>
    <dbReference type="NCBI Taxonomy" id="280483"/>
    <lineage>
        <taxon>Bacteria</taxon>
        <taxon>Pseudomonadati</taxon>
        <taxon>Pseudomonadota</taxon>
        <taxon>Gammaproteobacteria</taxon>
        <taxon>Alteromonadales</taxon>
        <taxon>Colwelliaceae</taxon>
        <taxon>Thalassotalea</taxon>
    </lineage>
</organism>
<proteinExistence type="inferred from homology"/>
<keyword evidence="1 2" id="KW-0418">Kinase</keyword>
<comment type="function">
    <text evidence="1">Catalyzes the specific phosphorylation of 1,6-anhydro-N-acetylmuramic acid (anhMurNAc) with the simultaneous cleavage of the 1,6-anhydro ring, generating MurNAc-6-P. Is required for the utilization of anhMurNAc either imported from the medium or derived from its own cell wall murein, and thus plays a role in cell wall recycling.</text>
</comment>
<keyword evidence="3" id="KW-1185">Reference proteome</keyword>
<evidence type="ECO:0000313" key="3">
    <source>
        <dbReference type="Proteomes" id="UP001157134"/>
    </source>
</evidence>
<keyword evidence="1" id="KW-0119">Carbohydrate metabolism</keyword>
<dbReference type="GO" id="GO:0016301">
    <property type="term" value="F:kinase activity"/>
    <property type="evidence" value="ECO:0007669"/>
    <property type="project" value="UniProtKB-KW"/>
</dbReference>
<dbReference type="PANTHER" id="PTHR30605:SF0">
    <property type="entry name" value="ANHYDRO-N-ACETYLMURAMIC ACID KINASE"/>
    <property type="match status" value="1"/>
</dbReference>